<comment type="caution">
    <text evidence="1">The sequence shown here is derived from an EMBL/GenBank/DDBJ whole genome shotgun (WGS) entry which is preliminary data.</text>
</comment>
<protein>
    <recommendedName>
        <fullName evidence="3">Lasso RiPP family leader peptide-containing protein</fullName>
    </recommendedName>
</protein>
<evidence type="ECO:0008006" key="3">
    <source>
        <dbReference type="Google" id="ProtNLM"/>
    </source>
</evidence>
<sequence>MADMSKNTRAVLARAAYARPTLMVYGSVRELTGGMSATGSDMMGQTNMTGV</sequence>
<organism evidence="1 2">
    <name type="scientific">Novosphingobium hassiacum</name>
    <dbReference type="NCBI Taxonomy" id="173676"/>
    <lineage>
        <taxon>Bacteria</taxon>
        <taxon>Pseudomonadati</taxon>
        <taxon>Pseudomonadota</taxon>
        <taxon>Alphaproteobacteria</taxon>
        <taxon>Sphingomonadales</taxon>
        <taxon>Sphingomonadaceae</taxon>
        <taxon>Novosphingobium</taxon>
    </lineage>
</organism>
<gene>
    <name evidence="1" type="ORF">GGQ88_001900</name>
</gene>
<evidence type="ECO:0000313" key="1">
    <source>
        <dbReference type="EMBL" id="MBB3860634.1"/>
    </source>
</evidence>
<dbReference type="AlphaFoldDB" id="A0A7W5ZWP3"/>
<evidence type="ECO:0000313" key="2">
    <source>
        <dbReference type="Proteomes" id="UP000562395"/>
    </source>
</evidence>
<keyword evidence="2" id="KW-1185">Reference proteome</keyword>
<dbReference type="EMBL" id="JACICY010000003">
    <property type="protein sequence ID" value="MBB3860634.1"/>
    <property type="molecule type" value="Genomic_DNA"/>
</dbReference>
<reference evidence="1 2" key="1">
    <citation type="submission" date="2020-08" db="EMBL/GenBank/DDBJ databases">
        <title>Genomic Encyclopedia of Type Strains, Phase IV (KMG-IV): sequencing the most valuable type-strain genomes for metagenomic binning, comparative biology and taxonomic classification.</title>
        <authorList>
            <person name="Goeker M."/>
        </authorList>
    </citation>
    <scope>NUCLEOTIDE SEQUENCE [LARGE SCALE GENOMIC DNA]</scope>
    <source>
        <strain evidence="1 2">DSM 14552</strain>
    </source>
</reference>
<dbReference type="Proteomes" id="UP000562395">
    <property type="component" value="Unassembled WGS sequence"/>
</dbReference>
<name>A0A7W5ZWP3_9SPHN</name>
<accession>A0A7W5ZWP3</accession>
<proteinExistence type="predicted"/>